<protein>
    <recommendedName>
        <fullName evidence="3">Glutaminase</fullName>
    </recommendedName>
</protein>
<proteinExistence type="predicted"/>
<keyword evidence="2" id="KW-1185">Reference proteome</keyword>
<dbReference type="STRING" id="582680.RS86_02876"/>
<dbReference type="Proteomes" id="UP000033740">
    <property type="component" value="Unassembled WGS sequence"/>
</dbReference>
<sequence length="161" mass="16758">MTSSEPDASLAMLLDRARAALSGLPQEALGREKTSRWRAPRIVRAGSAWHVGVLLIADDAVFATAEVLRAAAPVRRGYAAESARARAERCAEASRGGFADGETVHVGWTPIDVAAVSAGGSSGPLALADGVPSVRWSASGALMPLAAYLEDRIALLRDARP</sequence>
<evidence type="ECO:0000313" key="2">
    <source>
        <dbReference type="Proteomes" id="UP000033740"/>
    </source>
</evidence>
<dbReference type="EMBL" id="JYIX01000037">
    <property type="protein sequence ID" value="KJL32404.1"/>
    <property type="molecule type" value="Genomic_DNA"/>
</dbReference>
<gene>
    <name evidence="1" type="ORF">RS86_02876</name>
</gene>
<comment type="caution">
    <text evidence="1">The sequence shown here is derived from an EMBL/GenBank/DDBJ whole genome shotgun (WGS) entry which is preliminary data.</text>
</comment>
<evidence type="ECO:0000313" key="1">
    <source>
        <dbReference type="EMBL" id="KJL32404.1"/>
    </source>
</evidence>
<dbReference type="AlphaFoldDB" id="A0A0F0LIB4"/>
<accession>A0A0F0LIB4</accession>
<dbReference type="RefSeq" id="WP_235281784.1">
    <property type="nucleotide sequence ID" value="NZ_JYIX01000037.1"/>
</dbReference>
<organism evidence="1 2">
    <name type="scientific">Microbacterium azadirachtae</name>
    <dbReference type="NCBI Taxonomy" id="582680"/>
    <lineage>
        <taxon>Bacteria</taxon>
        <taxon>Bacillati</taxon>
        <taxon>Actinomycetota</taxon>
        <taxon>Actinomycetes</taxon>
        <taxon>Micrococcales</taxon>
        <taxon>Microbacteriaceae</taxon>
        <taxon>Microbacterium</taxon>
    </lineage>
</organism>
<reference evidence="1 2" key="1">
    <citation type="submission" date="2015-02" db="EMBL/GenBank/DDBJ databases">
        <title>Draft genome sequences of ten Microbacterium spp. with emphasis on heavy metal contaminated environments.</title>
        <authorList>
            <person name="Corretto E."/>
        </authorList>
    </citation>
    <scope>NUCLEOTIDE SEQUENCE [LARGE SCALE GENOMIC DNA]</scope>
    <source>
        <strain evidence="1 2">ARN176</strain>
    </source>
</reference>
<dbReference type="PATRIC" id="fig|582680.6.peg.2953"/>
<evidence type="ECO:0008006" key="3">
    <source>
        <dbReference type="Google" id="ProtNLM"/>
    </source>
</evidence>
<name>A0A0F0LIB4_9MICO</name>